<name>A0A822ZM29_NELNU</name>
<accession>A0A822ZM29</accession>
<organism evidence="1 2">
    <name type="scientific">Nelumbo nucifera</name>
    <name type="common">Sacred lotus</name>
    <dbReference type="NCBI Taxonomy" id="4432"/>
    <lineage>
        <taxon>Eukaryota</taxon>
        <taxon>Viridiplantae</taxon>
        <taxon>Streptophyta</taxon>
        <taxon>Embryophyta</taxon>
        <taxon>Tracheophyta</taxon>
        <taxon>Spermatophyta</taxon>
        <taxon>Magnoliopsida</taxon>
        <taxon>Proteales</taxon>
        <taxon>Nelumbonaceae</taxon>
        <taxon>Nelumbo</taxon>
    </lineage>
</organism>
<evidence type="ECO:0000313" key="1">
    <source>
        <dbReference type="EMBL" id="DAD47104.1"/>
    </source>
</evidence>
<gene>
    <name evidence="1" type="ORF">HUJ06_017041</name>
</gene>
<reference evidence="1 2" key="1">
    <citation type="journal article" date="2020" name="Mol. Biol. Evol.">
        <title>Distinct Expression and Methylation Patterns for Genes with Different Fates following a Single Whole-Genome Duplication in Flowering Plants.</title>
        <authorList>
            <person name="Shi T."/>
            <person name="Rahmani R.S."/>
            <person name="Gugger P.F."/>
            <person name="Wang M."/>
            <person name="Li H."/>
            <person name="Zhang Y."/>
            <person name="Li Z."/>
            <person name="Wang Q."/>
            <person name="Van de Peer Y."/>
            <person name="Marchal K."/>
            <person name="Chen J."/>
        </authorList>
    </citation>
    <scope>NUCLEOTIDE SEQUENCE [LARGE SCALE GENOMIC DNA]</scope>
    <source>
        <tissue evidence="1">Leaf</tissue>
    </source>
</reference>
<dbReference type="EMBL" id="DUZY01000008">
    <property type="protein sequence ID" value="DAD47104.1"/>
    <property type="molecule type" value="Genomic_DNA"/>
</dbReference>
<evidence type="ECO:0000313" key="2">
    <source>
        <dbReference type="Proteomes" id="UP000607653"/>
    </source>
</evidence>
<sequence>MANGLVYLTRQKDKGERELSTIHLEPFLGST</sequence>
<keyword evidence="2" id="KW-1185">Reference proteome</keyword>
<dbReference type="Proteomes" id="UP000607653">
    <property type="component" value="Unassembled WGS sequence"/>
</dbReference>
<proteinExistence type="predicted"/>
<protein>
    <submittedName>
        <fullName evidence="1">Uncharacterized protein</fullName>
    </submittedName>
</protein>
<comment type="caution">
    <text evidence="1">The sequence shown here is derived from an EMBL/GenBank/DDBJ whole genome shotgun (WGS) entry which is preliminary data.</text>
</comment>
<dbReference type="AlphaFoldDB" id="A0A822ZM29"/>